<dbReference type="PANTHER" id="PTHR43408">
    <property type="entry name" value="FMN REDUCTASE (NADPH)"/>
    <property type="match status" value="1"/>
</dbReference>
<name>K6XAR7_9MICO</name>
<dbReference type="InterPro" id="IPR029039">
    <property type="entry name" value="Flavoprotein-like_sf"/>
</dbReference>
<dbReference type="SUPFAM" id="SSF52218">
    <property type="entry name" value="Flavoproteins"/>
    <property type="match status" value="1"/>
</dbReference>
<dbReference type="NCBIfam" id="TIGR04037">
    <property type="entry name" value="LLM_duo_CE1759"/>
    <property type="match status" value="1"/>
</dbReference>
<dbReference type="PANTHER" id="PTHR43408:SF2">
    <property type="entry name" value="FMN REDUCTASE (NADPH)"/>
    <property type="match status" value="1"/>
</dbReference>
<dbReference type="eggNOG" id="COG0431">
    <property type="taxonomic scope" value="Bacteria"/>
</dbReference>
<dbReference type="STRING" id="1184609.KILIM_029_00080"/>
<dbReference type="InterPro" id="IPR051814">
    <property type="entry name" value="NAD(P)H-dep_FMN_reductase"/>
</dbReference>
<dbReference type="RefSeq" id="WP_006592431.1">
    <property type="nucleotide sequence ID" value="NZ_BAHD01000029.1"/>
</dbReference>
<sequence>MTVLTVISAGLRVPSSTRNVADQLAAAARTSFEAAGRVVDVRFIDVRDHAHEIADALLTGFPSGSLRTALDDVAAADALIVVTPTFQGSYSGLFKSFADLFEVDSVRGTPVLLAATGGSERHSLVIEHALRPLFAYLGALAVPTGVYAATSDFGGPGASALTDRIARAARELSAITAGPAAAVPPPGAAVLAPPEAAVVATPGASRGATPGAAASVPPRLASVPPASAVPDFPEVTPFEQLLARAGH</sequence>
<keyword evidence="1" id="KW-0285">Flavoprotein</keyword>
<protein>
    <submittedName>
        <fullName evidence="5">Putative NAD(P)H-dependent FMN reductase</fullName>
    </submittedName>
</protein>
<gene>
    <name evidence="5" type="ORF">KILIM_029_00080</name>
</gene>
<evidence type="ECO:0000313" key="5">
    <source>
        <dbReference type="EMBL" id="GAB95899.1"/>
    </source>
</evidence>
<evidence type="ECO:0000256" key="3">
    <source>
        <dbReference type="ARBA" id="ARBA00023002"/>
    </source>
</evidence>
<dbReference type="InterPro" id="IPR023932">
    <property type="entry name" value="CE1759_FMN_reduct"/>
</dbReference>
<reference evidence="5 6" key="1">
    <citation type="submission" date="2012-08" db="EMBL/GenBank/DDBJ databases">
        <title>Whole genome shotgun sequence of Kineosphaera limosa NBRC 100340.</title>
        <authorList>
            <person name="Yoshida I."/>
            <person name="Isaki S."/>
            <person name="Hosoyama A."/>
            <person name="Tsuchikane K."/>
            <person name="Katsumata H."/>
            <person name="Ando Y."/>
            <person name="Ohji S."/>
            <person name="Hamada M."/>
            <person name="Tamura T."/>
            <person name="Yamazoe A."/>
            <person name="Yamazaki S."/>
            <person name="Fujita N."/>
        </authorList>
    </citation>
    <scope>NUCLEOTIDE SEQUENCE [LARGE SCALE GENOMIC DNA]</scope>
    <source>
        <strain evidence="5 6">NBRC 100340</strain>
    </source>
</reference>
<dbReference type="Gene3D" id="3.40.50.360">
    <property type="match status" value="1"/>
</dbReference>
<dbReference type="AlphaFoldDB" id="K6XAR7"/>
<evidence type="ECO:0000256" key="1">
    <source>
        <dbReference type="ARBA" id="ARBA00022630"/>
    </source>
</evidence>
<organism evidence="5 6">
    <name type="scientific">Kineosphaera limosa NBRC 100340</name>
    <dbReference type="NCBI Taxonomy" id="1184609"/>
    <lineage>
        <taxon>Bacteria</taxon>
        <taxon>Bacillati</taxon>
        <taxon>Actinomycetota</taxon>
        <taxon>Actinomycetes</taxon>
        <taxon>Micrococcales</taxon>
        <taxon>Dermatophilaceae</taxon>
        <taxon>Kineosphaera</taxon>
    </lineage>
</organism>
<evidence type="ECO:0000256" key="2">
    <source>
        <dbReference type="ARBA" id="ARBA00022643"/>
    </source>
</evidence>
<dbReference type="EMBL" id="BAHD01000029">
    <property type="protein sequence ID" value="GAB95899.1"/>
    <property type="molecule type" value="Genomic_DNA"/>
</dbReference>
<dbReference type="OrthoDB" id="1643408at2"/>
<keyword evidence="2" id="KW-0288">FMN</keyword>
<feature type="domain" description="NADPH-dependent FMN reductase-like" evidence="4">
    <location>
        <begin position="5"/>
        <end position="151"/>
    </location>
</feature>
<dbReference type="InterPro" id="IPR005025">
    <property type="entry name" value="FMN_Rdtase-like_dom"/>
</dbReference>
<evidence type="ECO:0000259" key="4">
    <source>
        <dbReference type="Pfam" id="PF03358"/>
    </source>
</evidence>
<proteinExistence type="predicted"/>
<keyword evidence="3" id="KW-0560">Oxidoreductase</keyword>
<accession>K6XAR7</accession>
<dbReference type="GO" id="GO:0016491">
    <property type="term" value="F:oxidoreductase activity"/>
    <property type="evidence" value="ECO:0007669"/>
    <property type="project" value="UniProtKB-KW"/>
</dbReference>
<dbReference type="Proteomes" id="UP000008366">
    <property type="component" value="Unassembled WGS sequence"/>
</dbReference>
<keyword evidence="6" id="KW-1185">Reference proteome</keyword>
<evidence type="ECO:0000313" key="6">
    <source>
        <dbReference type="Proteomes" id="UP000008366"/>
    </source>
</evidence>
<comment type="caution">
    <text evidence="5">The sequence shown here is derived from an EMBL/GenBank/DDBJ whole genome shotgun (WGS) entry which is preliminary data.</text>
</comment>
<dbReference type="Pfam" id="PF03358">
    <property type="entry name" value="FMN_red"/>
    <property type="match status" value="1"/>
</dbReference>